<evidence type="ECO:0000313" key="1">
    <source>
        <dbReference type="EMBL" id="MCX2802238.1"/>
    </source>
</evidence>
<organism evidence="1 2">
    <name type="scientific">Microbulbifer thermotolerans</name>
    <dbReference type="NCBI Taxonomy" id="252514"/>
    <lineage>
        <taxon>Bacteria</taxon>
        <taxon>Pseudomonadati</taxon>
        <taxon>Pseudomonadota</taxon>
        <taxon>Gammaproteobacteria</taxon>
        <taxon>Cellvibrionales</taxon>
        <taxon>Microbulbiferaceae</taxon>
        <taxon>Microbulbifer</taxon>
    </lineage>
</organism>
<accession>A0AB35HYW6</accession>
<proteinExistence type="predicted"/>
<name>A0AB35HYW6_MICTH</name>
<dbReference type="EMBL" id="JAPHQB010000015">
    <property type="protein sequence ID" value="MCX2802238.1"/>
    <property type="molecule type" value="Genomic_DNA"/>
</dbReference>
<gene>
    <name evidence="1" type="ORF">OQJ68_10620</name>
</gene>
<dbReference type="RefSeq" id="WP_266066206.1">
    <property type="nucleotide sequence ID" value="NZ_JAPHQA010000015.1"/>
</dbReference>
<dbReference type="SUPFAM" id="SSF46785">
    <property type="entry name" value="Winged helix' DNA-binding domain"/>
    <property type="match status" value="1"/>
</dbReference>
<dbReference type="Proteomes" id="UP001209730">
    <property type="component" value="Unassembled WGS sequence"/>
</dbReference>
<reference evidence="1" key="1">
    <citation type="submission" date="2022-11" db="EMBL/GenBank/DDBJ databases">
        <title>Chitin-degrading and fungicidal potential of chitinolytic bacterial strains from marine environment of the Pacific Ocean regions.</title>
        <authorList>
            <person name="Pentekhina I."/>
            <person name="Nedashkovskaya O."/>
            <person name="Seitkalieva A."/>
            <person name="Podvolotskaya A."/>
            <person name="Tekutyeva L."/>
            <person name="Balabanova L."/>
        </authorList>
    </citation>
    <scope>NUCLEOTIDE SEQUENCE</scope>
    <source>
        <strain evidence="1">KMM 6838</strain>
    </source>
</reference>
<protein>
    <submittedName>
        <fullName evidence="1">Uncharacterized protein</fullName>
    </submittedName>
</protein>
<dbReference type="AlphaFoldDB" id="A0AB35HYW6"/>
<comment type="caution">
    <text evidence="1">The sequence shown here is derived from an EMBL/GenBank/DDBJ whole genome shotgun (WGS) entry which is preliminary data.</text>
</comment>
<evidence type="ECO:0000313" key="2">
    <source>
        <dbReference type="Proteomes" id="UP001209730"/>
    </source>
</evidence>
<dbReference type="InterPro" id="IPR036390">
    <property type="entry name" value="WH_DNA-bd_sf"/>
</dbReference>
<sequence length="99" mass="11359">MPAKQTSKSTYQWIKNNGLASPMRERVFRALVDLGEATRREIEEAAGLRPNQVCGRVNELLACDAIYVRRVDRCKTTGRVVEVLKPNSRIARRYLKIKK</sequence>